<comment type="caution">
    <text evidence="2">The sequence shown here is derived from an EMBL/GenBank/DDBJ whole genome shotgun (WGS) entry which is preliminary data.</text>
</comment>
<organism evidence="2 3">
    <name type="scientific">Nocardioides jejuensis</name>
    <dbReference type="NCBI Taxonomy" id="2502782"/>
    <lineage>
        <taxon>Bacteria</taxon>
        <taxon>Bacillati</taxon>
        <taxon>Actinomycetota</taxon>
        <taxon>Actinomycetes</taxon>
        <taxon>Propionibacteriales</taxon>
        <taxon>Nocardioidaceae</taxon>
        <taxon>Nocardioides</taxon>
    </lineage>
</organism>
<accession>A0A4R1CII6</accession>
<dbReference type="Pfam" id="PF14355">
    <property type="entry name" value="Abi_C"/>
    <property type="match status" value="1"/>
</dbReference>
<dbReference type="AlphaFoldDB" id="A0A4R1CII6"/>
<keyword evidence="3" id="KW-1185">Reference proteome</keyword>
<gene>
    <name evidence="2" type="ORF">EPD65_00280</name>
</gene>
<evidence type="ECO:0000259" key="1">
    <source>
        <dbReference type="Pfam" id="PF14355"/>
    </source>
</evidence>
<name>A0A4R1CII6_9ACTN</name>
<dbReference type="EMBL" id="SJZJ01000001">
    <property type="protein sequence ID" value="TCJ31049.1"/>
    <property type="molecule type" value="Genomic_DNA"/>
</dbReference>
<proteinExistence type="predicted"/>
<feature type="domain" description="Abortive infection protein-like C-terminal" evidence="1">
    <location>
        <begin position="212"/>
        <end position="293"/>
    </location>
</feature>
<dbReference type="InterPro" id="IPR026001">
    <property type="entry name" value="Abi-like_C"/>
</dbReference>
<dbReference type="Proteomes" id="UP000295453">
    <property type="component" value="Unassembled WGS sequence"/>
</dbReference>
<sequence>MTFMEQDEFFIAGATPDVWGTPSETLNRALVDSLLRGPVAERRDFETAECLVDLVHDQLRGFGTDGVGLRVDNNEARVLLRAMTTVLSRIRITDVRFPFRDLDTFRTYWIKQGAAGTGGYQARREILRELFQPLEDRLGTLRSSGHSESLAPVFAVLDNPAAILDGVERAHRSLDADPRLAVGMAKEMVESTCKLVLDKLTVPHGKADDATQLAVRVHQSLGLHAKSLDQQLENIQGLRSVLGGLNSISQGIAELRNAAGTGHGPAELPAWLQPRHARLAVGAASVWIRFILETLEVRLAHMDSEPGA</sequence>
<reference evidence="2 3" key="1">
    <citation type="submission" date="2019-03" db="EMBL/GenBank/DDBJ databases">
        <authorList>
            <person name="Kim M.K.M."/>
        </authorList>
    </citation>
    <scope>NUCLEOTIDE SEQUENCE [LARGE SCALE GENOMIC DNA]</scope>
    <source>
        <strain evidence="2 3">18JY15-6</strain>
    </source>
</reference>
<dbReference type="OrthoDB" id="5139861at2"/>
<protein>
    <recommendedName>
        <fullName evidence="1">Abortive infection protein-like C-terminal domain-containing protein</fullName>
    </recommendedName>
</protein>
<evidence type="ECO:0000313" key="3">
    <source>
        <dbReference type="Proteomes" id="UP000295453"/>
    </source>
</evidence>
<evidence type="ECO:0000313" key="2">
    <source>
        <dbReference type="EMBL" id="TCJ31049.1"/>
    </source>
</evidence>